<accession>A0ABQ9R150</accession>
<evidence type="ECO:0000313" key="3">
    <source>
        <dbReference type="Proteomes" id="UP001227543"/>
    </source>
</evidence>
<sequence>MVDDVCGPLMAAGLHRKTGRPVTWLIAGGLTFGSEFHMSLNLASPRRAPVQWATTSATGSISQDGRGSPLTRGPWTTPTRAESSAAAFAWLVRAADWITGLQMLIRGE</sequence>
<feature type="compositionally biased region" description="Polar residues" evidence="1">
    <location>
        <begin position="53"/>
        <end position="65"/>
    </location>
</feature>
<protein>
    <submittedName>
        <fullName evidence="2">Uncharacterized protein</fullName>
    </submittedName>
</protein>
<feature type="region of interest" description="Disordered" evidence="1">
    <location>
        <begin position="53"/>
        <end position="78"/>
    </location>
</feature>
<name>A0ABQ9R150_9PEZI</name>
<dbReference type="GeneID" id="85410479"/>
<comment type="caution">
    <text evidence="2">The sequence shown here is derived from an EMBL/GenBank/DDBJ whole genome shotgun (WGS) entry which is preliminary data.</text>
</comment>
<reference evidence="2 3" key="1">
    <citation type="submission" date="2016-10" db="EMBL/GenBank/DDBJ databases">
        <title>The genome sequence of Colletotrichum fioriniae PJ7.</title>
        <authorList>
            <person name="Baroncelli R."/>
        </authorList>
    </citation>
    <scope>NUCLEOTIDE SEQUENCE [LARGE SCALE GENOMIC DNA]</scope>
    <source>
        <strain evidence="2 3">Tom-12</strain>
    </source>
</reference>
<proteinExistence type="predicted"/>
<evidence type="ECO:0000313" key="2">
    <source>
        <dbReference type="EMBL" id="KAK1491902.1"/>
    </source>
</evidence>
<evidence type="ECO:0000256" key="1">
    <source>
        <dbReference type="SAM" id="MobiDB-lite"/>
    </source>
</evidence>
<keyword evidence="3" id="KW-1185">Reference proteome</keyword>
<gene>
    <name evidence="2" type="ORF">CTAM01_10225</name>
</gene>
<dbReference type="Proteomes" id="UP001227543">
    <property type="component" value="Unassembled WGS sequence"/>
</dbReference>
<organism evidence="2 3">
    <name type="scientific">Colletotrichum tamarilloi</name>
    <dbReference type="NCBI Taxonomy" id="1209934"/>
    <lineage>
        <taxon>Eukaryota</taxon>
        <taxon>Fungi</taxon>
        <taxon>Dikarya</taxon>
        <taxon>Ascomycota</taxon>
        <taxon>Pezizomycotina</taxon>
        <taxon>Sordariomycetes</taxon>
        <taxon>Hypocreomycetidae</taxon>
        <taxon>Glomerellales</taxon>
        <taxon>Glomerellaceae</taxon>
        <taxon>Colletotrichum</taxon>
        <taxon>Colletotrichum acutatum species complex</taxon>
    </lineage>
</organism>
<dbReference type="EMBL" id="MLFU01000045">
    <property type="protein sequence ID" value="KAK1491902.1"/>
    <property type="molecule type" value="Genomic_DNA"/>
</dbReference>
<dbReference type="RefSeq" id="XP_060379186.1">
    <property type="nucleotide sequence ID" value="XM_060526241.1"/>
</dbReference>